<dbReference type="OrthoDB" id="9806653at2"/>
<evidence type="ECO:0000313" key="4">
    <source>
        <dbReference type="Proteomes" id="UP000076079"/>
    </source>
</evidence>
<evidence type="ECO:0000259" key="2">
    <source>
        <dbReference type="Pfam" id="PF08241"/>
    </source>
</evidence>
<gene>
    <name evidence="3" type="primary">mfpsA</name>
    <name evidence="3" type="ORF">LuPra_03617</name>
</gene>
<dbReference type="InterPro" id="IPR013216">
    <property type="entry name" value="Methyltransf_11"/>
</dbReference>
<keyword evidence="3" id="KW-0808">Transferase</keyword>
<protein>
    <submittedName>
        <fullName evidence="3">Mannosylfructose-phosphate synthase</fullName>
        <ecNumber evidence="3">2.4.1.246</ecNumber>
    </submittedName>
</protein>
<dbReference type="GO" id="GO:0103011">
    <property type="term" value="F:mannosylfructose-phosphate synthase activity"/>
    <property type="evidence" value="ECO:0007669"/>
    <property type="project" value="UniProtKB-EC"/>
</dbReference>
<dbReference type="SUPFAM" id="SSF53756">
    <property type="entry name" value="UDP-Glycosyltransferase/glycogen phosphorylase"/>
    <property type="match status" value="3"/>
</dbReference>
<dbReference type="SUPFAM" id="SSF51735">
    <property type="entry name" value="NAD(P)-binding Rossmann-fold domains"/>
    <property type="match status" value="1"/>
</dbReference>
<feature type="compositionally biased region" description="Pro residues" evidence="1">
    <location>
        <begin position="101"/>
        <end position="115"/>
    </location>
</feature>
<dbReference type="EMBL" id="CP015136">
    <property type="protein sequence ID" value="AMY10387.1"/>
    <property type="molecule type" value="Genomic_DNA"/>
</dbReference>
<sequence>MGPGLIALFGAGSFGRQGLAALAAAGLRATCVFDNDASRWGSEIDGVPVREPSREAFADIAVVWLTSMYAPAIARQLVDLGIASRVVTSLDQVRAAVVPTQPRPAPSPAPRPRPTPRLTHASGETAVEIVLADRGWILERCARELESRLSYARIVDAPTGRARLTYYVNYSAMPAARGGAGLEAAFFTHVEDDVPAAADRFFEAGRRVDVALCMAARYATRLREAGARDVRLVTPGVDLDRFQPRVRIGVAGRAYHTGRKGEALVAAVMDEPGIEWHFTGSGWPRPGRHVADADLPAFYREMDYILVPARYEGGPMSVLEALASGVEVIAPDVGFVDEYPHIAYERDDPNDLRRVLRELVGRRQGLRQSVAHRTWDAWAADHDRIFGELLASASRLGPPSATVDAAEPATASTPRLRVLLALHAPETIAPTGGPSIRVRQMQQALAGFGIDADVATSECPHVNGYDVVHAFNVWEPESARLQLAHVRAAGVPIVFSPILLDLFEGLWSQRTILPVFRAGHTPDVVERELARLHATPMDDRRALGAALSPAWEAWPATVREITSLADHLLVLSTREIDLLDQFGALTRPCTLVHNGVDLDWRADDGGAAFREHLGIGEYVLCVGRVEPRKNQLLLAHALRETGLDLVLIGDTPKPDYQMLVQAAGGSRVHFVPRIVHDDPLLASALAGARVFALPSWSEGMPLSALEAASAGASLVLSDRSGERESLGPLARYCDPSDWRDIRRAVLDAWHDRDGGSRARDMRAWIARALTWQHAARDTARAYGTALAARGIDAGGWTPPPRRALEIGSGSAPLPDHEHLDARADLPGVDHVADIRSPLPFPDATFDHVSSRNCLEHVPWREVDSVLREWARILKPHGTLDLWTPDFEYLCRQYLEGRADTHLERALRDDAARALAGYDASAWAMVKMFGGQDYPENFHGAVLDETLVTRLLAAAGFERVTRQEPGWGLRISARRALRPVGLASVPPPDESGAWIPTLLWDGPFFNTTGYAAHSRYLTRALASGGLSVQLCTRDDVPAVRAQMLAPEAPDVERWQRLLRRVSRRDVHVSFYTPTDWSGASVFRQRREEHPGYRAYVGLTHFECDPLPVGWADACAELDELWVPSRFVRDLFLDAGLSPDRIHVLPTGIDAARFDPGRVTPLPIAGRRGFVFLATFDWSLRKGWDVLVEAYARAFTAADDVCLVLRTSSRRKENVTAEIDTLLASIGRTHDEIPPIIMLPDALTDAEMVRLYRAAAVFVLPTRGEGLGLPFMEAMASGVPVIATRWSGHLDFVTDETGWLIDVDAIVPVDAAQAARSPFYRTSQRWAEPSVGHTAALMRQAFDHPEEARRKGAAARASIASTWFPERTARWVRERLQVLAPDADEALRRGRRAEADGQHERALEAYLVAARARRGWHEPVYNRASLLARLNKRPHARRLFESIVETPDTTLRAGVRFHLGELAMQEGLPEVAAPHFHASLATTPDHRAAQAWLALIEARTEEQAGRLEQAIAAYERACSYRAGWTLARYNLASVLARAGRVDDAVLHFARVAREASSADLRSGSHFHLARLMAGRGDIESARRHLALVLGEVPDHAGARALEARLDSQS</sequence>
<reference evidence="4" key="2">
    <citation type="submission" date="2016-04" db="EMBL/GenBank/DDBJ databases">
        <title>First Complete Genome Sequence of a Subdivision 6 Acidobacterium.</title>
        <authorList>
            <person name="Huang S."/>
            <person name="Vieira S."/>
            <person name="Bunk B."/>
            <person name="Riedel T."/>
            <person name="Sproeer C."/>
            <person name="Overmann J."/>
        </authorList>
    </citation>
    <scope>NUCLEOTIDE SEQUENCE [LARGE SCALE GENOMIC DNA]</scope>
    <source>
        <strain evidence="4">DSM 100886 HEG_-6_39</strain>
    </source>
</reference>
<dbReference type="Pfam" id="PF08241">
    <property type="entry name" value="Methyltransf_11"/>
    <property type="match status" value="1"/>
</dbReference>
<dbReference type="Proteomes" id="UP000076079">
    <property type="component" value="Chromosome"/>
</dbReference>
<evidence type="ECO:0000313" key="3">
    <source>
        <dbReference type="EMBL" id="AMY10387.1"/>
    </source>
</evidence>
<dbReference type="SUPFAM" id="SSF48452">
    <property type="entry name" value="TPR-like"/>
    <property type="match status" value="1"/>
</dbReference>
<dbReference type="KEGG" id="abac:LuPra_03617"/>
<dbReference type="InterPro" id="IPR029063">
    <property type="entry name" value="SAM-dependent_MTases_sf"/>
</dbReference>
<dbReference type="PATRIC" id="fig|1813736.3.peg.3826"/>
<organism evidence="3 4">
    <name type="scientific">Luteitalea pratensis</name>
    <dbReference type="NCBI Taxonomy" id="1855912"/>
    <lineage>
        <taxon>Bacteria</taxon>
        <taxon>Pseudomonadati</taxon>
        <taxon>Acidobacteriota</taxon>
        <taxon>Vicinamibacteria</taxon>
        <taxon>Vicinamibacterales</taxon>
        <taxon>Vicinamibacteraceae</taxon>
        <taxon>Luteitalea</taxon>
    </lineage>
</organism>
<reference evidence="3 4" key="1">
    <citation type="journal article" date="2016" name="Genome Announc.">
        <title>First Complete Genome Sequence of a Subdivision 6 Acidobacterium Strain.</title>
        <authorList>
            <person name="Huang S."/>
            <person name="Vieira S."/>
            <person name="Bunk B."/>
            <person name="Riedel T."/>
            <person name="Sproer C."/>
            <person name="Overmann J."/>
        </authorList>
    </citation>
    <scope>NUCLEOTIDE SEQUENCE [LARGE SCALE GENOMIC DNA]</scope>
    <source>
        <strain evidence="4">DSM 100886 HEG_-6_39</strain>
    </source>
</reference>
<dbReference type="CDD" id="cd03801">
    <property type="entry name" value="GT4_PimA-like"/>
    <property type="match status" value="2"/>
</dbReference>
<dbReference type="Gene3D" id="1.25.40.10">
    <property type="entry name" value="Tetratricopeptide repeat domain"/>
    <property type="match status" value="2"/>
</dbReference>
<dbReference type="PANTHER" id="PTHR46656:SF3">
    <property type="entry name" value="PUTATIVE-RELATED"/>
    <property type="match status" value="1"/>
</dbReference>
<dbReference type="InterPro" id="IPR036291">
    <property type="entry name" value="NAD(P)-bd_dom_sf"/>
</dbReference>
<feature type="domain" description="Methyltransferase type 11" evidence="2">
    <location>
        <begin position="827"/>
        <end position="879"/>
    </location>
</feature>
<dbReference type="GO" id="GO:0008757">
    <property type="term" value="F:S-adenosylmethionine-dependent methyltransferase activity"/>
    <property type="evidence" value="ECO:0007669"/>
    <property type="project" value="InterPro"/>
</dbReference>
<evidence type="ECO:0000256" key="1">
    <source>
        <dbReference type="SAM" id="MobiDB-lite"/>
    </source>
</evidence>
<dbReference type="SUPFAM" id="SSF53335">
    <property type="entry name" value="S-adenosyl-L-methionine-dependent methyltransferases"/>
    <property type="match status" value="1"/>
</dbReference>
<dbReference type="Gene3D" id="3.40.50.2000">
    <property type="entry name" value="Glycogen Phosphorylase B"/>
    <property type="match status" value="4"/>
</dbReference>
<dbReference type="Gene3D" id="3.40.50.720">
    <property type="entry name" value="NAD(P)-binding Rossmann-like Domain"/>
    <property type="match status" value="1"/>
</dbReference>
<accession>A0A143PNZ5</accession>
<dbReference type="Gene3D" id="3.40.50.150">
    <property type="entry name" value="Vaccinia Virus protein VP39"/>
    <property type="match status" value="1"/>
</dbReference>
<dbReference type="RefSeq" id="WP_110172030.1">
    <property type="nucleotide sequence ID" value="NZ_CP015136.1"/>
</dbReference>
<dbReference type="EC" id="2.4.1.246" evidence="3"/>
<dbReference type="STRING" id="1855912.LuPra_03617"/>
<dbReference type="PANTHER" id="PTHR46656">
    <property type="entry name" value="PUTATIVE-RELATED"/>
    <property type="match status" value="1"/>
</dbReference>
<keyword evidence="3" id="KW-0328">Glycosyltransferase</keyword>
<keyword evidence="4" id="KW-1185">Reference proteome</keyword>
<feature type="region of interest" description="Disordered" evidence="1">
    <location>
        <begin position="98"/>
        <end position="120"/>
    </location>
</feature>
<dbReference type="Pfam" id="PF13692">
    <property type="entry name" value="Glyco_trans_1_4"/>
    <property type="match status" value="3"/>
</dbReference>
<dbReference type="InterPro" id="IPR011990">
    <property type="entry name" value="TPR-like_helical_dom_sf"/>
</dbReference>
<proteinExistence type="predicted"/>
<dbReference type="CDD" id="cd02440">
    <property type="entry name" value="AdoMet_MTases"/>
    <property type="match status" value="1"/>
</dbReference>
<name>A0A143PNZ5_LUTPR</name>